<evidence type="ECO:0000313" key="2">
    <source>
        <dbReference type="EMBL" id="EDM27329.1"/>
    </source>
</evidence>
<comment type="caution">
    <text evidence="2">The sequence shown here is derived from an EMBL/GenBank/DDBJ whole genome shotgun (WGS) entry which is preliminary data.</text>
</comment>
<reference evidence="2 3" key="1">
    <citation type="journal article" date="2010" name="J. Bacteriol.">
        <title>Genome sequence of Lentisphaera araneosa HTCC2155T, the type species of the order Lentisphaerales in the phylum Lentisphaerae.</title>
        <authorList>
            <person name="Thrash J.C."/>
            <person name="Cho J.C."/>
            <person name="Vergin K.L."/>
            <person name="Morris R.M."/>
            <person name="Giovannoni S.J."/>
        </authorList>
    </citation>
    <scope>NUCLEOTIDE SEQUENCE [LARGE SCALE GENOMIC DNA]</scope>
    <source>
        <strain evidence="2 3">HTCC2155</strain>
    </source>
</reference>
<dbReference type="OrthoDB" id="2484068at2"/>
<name>A6DM31_9BACT</name>
<feature type="chain" id="PRO_5002694129" evidence="1">
    <location>
        <begin position="18"/>
        <end position="979"/>
    </location>
</feature>
<evidence type="ECO:0000313" key="3">
    <source>
        <dbReference type="Proteomes" id="UP000004947"/>
    </source>
</evidence>
<keyword evidence="1" id="KW-0732">Signal</keyword>
<dbReference type="AlphaFoldDB" id="A6DM31"/>
<proteinExistence type="predicted"/>
<feature type="signal peptide" evidence="1">
    <location>
        <begin position="1"/>
        <end position="17"/>
    </location>
</feature>
<dbReference type="Proteomes" id="UP000004947">
    <property type="component" value="Unassembled WGS sequence"/>
</dbReference>
<organism evidence="2 3">
    <name type="scientific">Lentisphaera araneosa HTCC2155</name>
    <dbReference type="NCBI Taxonomy" id="313628"/>
    <lineage>
        <taxon>Bacteria</taxon>
        <taxon>Pseudomonadati</taxon>
        <taxon>Lentisphaerota</taxon>
        <taxon>Lentisphaeria</taxon>
        <taxon>Lentisphaerales</taxon>
        <taxon>Lentisphaeraceae</taxon>
        <taxon>Lentisphaera</taxon>
    </lineage>
</organism>
<dbReference type="RefSeq" id="WP_007278934.1">
    <property type="nucleotide sequence ID" value="NZ_ABCK01000010.1"/>
</dbReference>
<dbReference type="STRING" id="313628.LNTAR_21485"/>
<keyword evidence="3" id="KW-1185">Reference proteome</keyword>
<accession>A6DM31</accession>
<evidence type="ECO:0000256" key="1">
    <source>
        <dbReference type="SAM" id="SignalP"/>
    </source>
</evidence>
<sequence>MKKTFLSLMLISSSLLAKDVAPSVNELIASGDSVLTANDHYRTYEIKGGAAEFSCNHLRLRIAANTRLVSIKHLPDGKELLNTNFPSLGFYLIGRNAKPIAFASLHKLEDNSYMVVSKRGSQKVIFSVIESEEYIAFRIKSLVGIPKSSNYTLAFGINGDHRLRPMPLDYMTFFSGMDPLNRKFPVTWPALWMGSENYLGEPLPRGGFALYYDEGDEAEDEIFINIWANEKLPHPKVEYDWDIAGVKRWMKDWTNTFSDRSSFWYSHVKGSDEFERLLPHIDKMGVREVHLYHWTWHDSAHHCRVKKGGFFTNGREDLVKFAQTLNKRDKSLSLHYNWCEINQNDPVFIGTSPRKDLADWGSGTLAKSIDADEQTIYFIPEKGLELPSREWHDQPAPALNHWVHYNFIHVNDEIIKFEQALNTEGKVWVLRNCTRGFGSTNPADHTKGSSAKGLLANYGSQFIPKTHSPLFYEMINEQADLWNETQMTNMNYDGANPHYWSGAKGIQIRLWLQEAYKRFDHPTYYDTGHGCQLWGHFEHYINTFKKAEPVRMGFRGDMGVRPRTASISRAAATVDEAHLRMAQVASVKHSDFSMHLPLHYPGDWEKYGRFQDLVDLVRDWKDISPKLSNSQRKRIRSTMEPPLNRGFTSKMVWCLKKEDGKTKIYPQKNPLTRRKGDVKWGCQGGEVGWVTPQQYIKFGDSLELENPFQKQAPQFTLRVMSKVDPKDHENISLFDHFEEITNPTEMKLSQVENGLTIDFNNRNKSTFNGKGHPMLATWKKTLNLRQHRGIGMTVKGDNSGAILLIRSGTKRDYAIKIDFKGEKYIEIPNGEAYWAGSDWGGPHRCGVAADNYMPKQMQIGLAHVPANTNVNITVHNIKALKEHLEIVHNPRIVLNGGKGSLTVKGSIKSGQYLDYRGGKTAQQYDKNWNLITNLPVKKDSYLIERGYQKFQVTADNTPDKVWLSTRFLTEGKPIIVEHD</sequence>
<dbReference type="EMBL" id="ABCK01000010">
    <property type="protein sequence ID" value="EDM27329.1"/>
    <property type="molecule type" value="Genomic_DNA"/>
</dbReference>
<protein>
    <submittedName>
        <fullName evidence="2">Uncharacterized protein</fullName>
    </submittedName>
</protein>
<gene>
    <name evidence="2" type="ORF">LNTAR_21485</name>
</gene>